<dbReference type="Proteomes" id="UP000318055">
    <property type="component" value="Chromosome"/>
</dbReference>
<accession>A0A518RKV3</accession>
<name>A0A518RKV3_9SPHN</name>
<evidence type="ECO:0000256" key="1">
    <source>
        <dbReference type="SAM" id="MobiDB-lite"/>
    </source>
</evidence>
<evidence type="ECO:0000313" key="3">
    <source>
        <dbReference type="Proteomes" id="UP000318055"/>
    </source>
</evidence>
<dbReference type="KEGG" id="ssua:FPZ54_03440"/>
<dbReference type="OrthoDB" id="5366081at2"/>
<organism evidence="2 3">
    <name type="scientific">Sphingomonas suaedae</name>
    <dbReference type="NCBI Taxonomy" id="2599297"/>
    <lineage>
        <taxon>Bacteria</taxon>
        <taxon>Pseudomonadati</taxon>
        <taxon>Pseudomonadota</taxon>
        <taxon>Alphaproteobacteria</taxon>
        <taxon>Sphingomonadales</taxon>
        <taxon>Sphingomonadaceae</taxon>
        <taxon>Sphingomonas</taxon>
    </lineage>
</organism>
<protein>
    <submittedName>
        <fullName evidence="2">YHYH domain-containing protein</fullName>
    </submittedName>
</protein>
<dbReference type="InterPro" id="IPR047773">
    <property type="entry name" value="YHYH_dom_bact"/>
</dbReference>
<keyword evidence="3" id="KW-1185">Reference proteome</keyword>
<dbReference type="EMBL" id="CP042239">
    <property type="protein sequence ID" value="QDX28082.1"/>
    <property type="molecule type" value="Genomic_DNA"/>
</dbReference>
<sequence length="80" mass="8283">MGLAGHSGGTDANGCHMDRKAGTRHCHRPKLGGAAARVRRSSSSEVYYPNCAAARAAGVRHRSGSETADMRAISTVTAMA</sequence>
<feature type="region of interest" description="Disordered" evidence="1">
    <location>
        <begin position="1"/>
        <end position="38"/>
    </location>
</feature>
<dbReference type="NCBIfam" id="NF033223">
    <property type="entry name" value="YHYH_alt"/>
    <property type="match status" value="1"/>
</dbReference>
<gene>
    <name evidence="2" type="ORF">FPZ54_03440</name>
</gene>
<dbReference type="AlphaFoldDB" id="A0A518RKV3"/>
<reference evidence="2 3" key="1">
    <citation type="submission" date="2019-07" db="EMBL/GenBank/DDBJ databases">
        <title>Sphingomonas alkalisoli sp. nov., isolated from rhizosphere soil of Suaedae salsa.</title>
        <authorList>
            <person name="Zhang H."/>
            <person name="Xu L."/>
            <person name="Zhang J.-X."/>
            <person name="Sun J.-Q."/>
        </authorList>
    </citation>
    <scope>NUCLEOTIDE SEQUENCE [LARGE SCALE GENOMIC DNA]</scope>
    <source>
        <strain evidence="2 3">XS-10</strain>
    </source>
</reference>
<evidence type="ECO:0000313" key="2">
    <source>
        <dbReference type="EMBL" id="QDX28082.1"/>
    </source>
</evidence>
<proteinExistence type="predicted"/>